<accession>A0A542E3C2</accession>
<evidence type="ECO:0000259" key="2">
    <source>
        <dbReference type="Pfam" id="PF02481"/>
    </source>
</evidence>
<dbReference type="Proteomes" id="UP000317893">
    <property type="component" value="Unassembled WGS sequence"/>
</dbReference>
<dbReference type="Pfam" id="PF02481">
    <property type="entry name" value="DNA_processg_A"/>
    <property type="match status" value="1"/>
</dbReference>
<keyword evidence="4" id="KW-1185">Reference proteome</keyword>
<name>A0A542E3C2_9MICO</name>
<evidence type="ECO:0000256" key="1">
    <source>
        <dbReference type="ARBA" id="ARBA00006525"/>
    </source>
</evidence>
<dbReference type="GO" id="GO:0009294">
    <property type="term" value="P:DNA-mediated transformation"/>
    <property type="evidence" value="ECO:0007669"/>
    <property type="project" value="InterPro"/>
</dbReference>
<dbReference type="SUPFAM" id="SSF102405">
    <property type="entry name" value="MCP/YpsA-like"/>
    <property type="match status" value="1"/>
</dbReference>
<comment type="caution">
    <text evidence="3">The sequence shown here is derived from an EMBL/GenBank/DDBJ whole genome shotgun (WGS) entry which is preliminary data.</text>
</comment>
<dbReference type="PANTHER" id="PTHR43022:SF1">
    <property type="entry name" value="PROTEIN SMF"/>
    <property type="match status" value="1"/>
</dbReference>
<comment type="similarity">
    <text evidence="1">Belongs to the DprA/Smf family.</text>
</comment>
<evidence type="ECO:0000313" key="4">
    <source>
        <dbReference type="Proteomes" id="UP000317893"/>
    </source>
</evidence>
<feature type="domain" description="Smf/DprA SLOG" evidence="2">
    <location>
        <begin position="84"/>
        <end position="297"/>
    </location>
</feature>
<proteinExistence type="inferred from homology"/>
<dbReference type="PANTHER" id="PTHR43022">
    <property type="entry name" value="PROTEIN SMF"/>
    <property type="match status" value="1"/>
</dbReference>
<dbReference type="EMBL" id="VFMN01000001">
    <property type="protein sequence ID" value="TQJ09842.1"/>
    <property type="molecule type" value="Genomic_DNA"/>
</dbReference>
<evidence type="ECO:0000313" key="3">
    <source>
        <dbReference type="EMBL" id="TQJ09842.1"/>
    </source>
</evidence>
<dbReference type="NCBIfam" id="TIGR00732">
    <property type="entry name" value="dprA"/>
    <property type="match status" value="1"/>
</dbReference>
<reference evidence="3 4" key="1">
    <citation type="submission" date="2019-06" db="EMBL/GenBank/DDBJ databases">
        <title>Sequencing the genomes of 1000 actinobacteria strains.</title>
        <authorList>
            <person name="Klenk H.-P."/>
        </authorList>
    </citation>
    <scope>NUCLEOTIDE SEQUENCE [LARGE SCALE GENOMIC DNA]</scope>
    <source>
        <strain evidence="3 4">DSM 18607</strain>
    </source>
</reference>
<dbReference type="InterPro" id="IPR003488">
    <property type="entry name" value="DprA"/>
</dbReference>
<protein>
    <submittedName>
        <fullName evidence="3">DNA protecting protein DprA</fullName>
    </submittedName>
</protein>
<gene>
    <name evidence="3" type="ORF">FB458_2958</name>
</gene>
<dbReference type="Gene3D" id="3.40.50.450">
    <property type="match status" value="1"/>
</dbReference>
<dbReference type="RefSeq" id="WP_211356052.1">
    <property type="nucleotide sequence ID" value="NZ_BAAAPR010000007.1"/>
</dbReference>
<sequence>MSATAAAPSAGVADDERWARAAFTRWSESDDERVRALVRDVGWVVAAELALAGDPLVPEVVRRRADRADVERDLQLADALGARLLCPGDPQWPVLLDDLAQPPVCLWVRGPLDLAEHAGEQPRSVSVVGARASTRYGEQQASDLAAGLAERGFAVVSGAAFGIDGAAHRGALAVGGATVAVLAGGVDRPYPVAHTRLISAIAESGAVLSEVAPGSAPTRPRFLLRNRVIAALGAGTLVVEAGLRSGSLHTAGVASRLNRPVGAVPGPVTSMASAGCHEAVRKGLAQLVTDVDEVAELVGGYGADLAPVKRAPSRPEDALDLLETQILSMVPVRRPADAPSIAVAAGVPLSAVLTGLPRMELLGLVRRSAGRWRRVPPDDDGAGTGS</sequence>
<dbReference type="AlphaFoldDB" id="A0A542E3C2"/>
<organism evidence="3 4">
    <name type="scientific">Lapillicoccus jejuensis</name>
    <dbReference type="NCBI Taxonomy" id="402171"/>
    <lineage>
        <taxon>Bacteria</taxon>
        <taxon>Bacillati</taxon>
        <taxon>Actinomycetota</taxon>
        <taxon>Actinomycetes</taxon>
        <taxon>Micrococcales</taxon>
        <taxon>Intrasporangiaceae</taxon>
        <taxon>Lapillicoccus</taxon>
    </lineage>
</organism>
<dbReference type="InterPro" id="IPR057666">
    <property type="entry name" value="DrpA_SLOG"/>
</dbReference>